<proteinExistence type="predicted"/>
<name>A0A6P2DH03_9BACT</name>
<sequence length="245" mass="27148">MSEDEWLTGTDLTAHVRFALDRLSPRRKRLLAAGFCRSVSDLFDGPDLIKSLDVIERFADGRVPPAEVERARQLCREIAQRAYNAYARQIHDKGENGDALREWIRSEFAWVLAYAATTPLPIEDVGRRVILAAAQARVGVVQMMPTSSAELDEENAAQGAIMCGGVREIVGNPFRPPLFLRDWQTATAMALAAQMYESRDFSAMPILADALQDAGCDDEHVLAHCRGEGPHIRGCWVLDLVLGKD</sequence>
<protein>
    <recommendedName>
        <fullName evidence="3">SMI1/KNR4 family protein</fullName>
    </recommendedName>
</protein>
<dbReference type="Proteomes" id="UP000464178">
    <property type="component" value="Chromosome"/>
</dbReference>
<organism evidence="1 2">
    <name type="scientific">Gemmata massiliana</name>
    <dbReference type="NCBI Taxonomy" id="1210884"/>
    <lineage>
        <taxon>Bacteria</taxon>
        <taxon>Pseudomonadati</taxon>
        <taxon>Planctomycetota</taxon>
        <taxon>Planctomycetia</taxon>
        <taxon>Gemmatales</taxon>
        <taxon>Gemmataceae</taxon>
        <taxon>Gemmata</taxon>
    </lineage>
</organism>
<accession>A0A6P2DH03</accession>
<dbReference type="RefSeq" id="WP_232069898.1">
    <property type="nucleotide sequence ID" value="NZ_LR593886.1"/>
</dbReference>
<dbReference type="KEGG" id="gms:SOIL9_80200"/>
<reference evidence="1 2" key="1">
    <citation type="submission" date="2019-05" db="EMBL/GenBank/DDBJ databases">
        <authorList>
            <consortium name="Science for Life Laboratories"/>
        </authorList>
    </citation>
    <scope>NUCLEOTIDE SEQUENCE [LARGE SCALE GENOMIC DNA]</scope>
    <source>
        <strain evidence="1">Soil9</strain>
    </source>
</reference>
<gene>
    <name evidence="1" type="ORF">SOIL9_80200</name>
</gene>
<evidence type="ECO:0008006" key="3">
    <source>
        <dbReference type="Google" id="ProtNLM"/>
    </source>
</evidence>
<evidence type="ECO:0000313" key="1">
    <source>
        <dbReference type="EMBL" id="VTS00927.1"/>
    </source>
</evidence>
<evidence type="ECO:0000313" key="2">
    <source>
        <dbReference type="Proteomes" id="UP000464178"/>
    </source>
</evidence>
<keyword evidence="2" id="KW-1185">Reference proteome</keyword>
<dbReference type="EMBL" id="LR593886">
    <property type="protein sequence ID" value="VTS00927.1"/>
    <property type="molecule type" value="Genomic_DNA"/>
</dbReference>
<dbReference type="AlphaFoldDB" id="A0A6P2DH03"/>